<dbReference type="AlphaFoldDB" id="A0A077ZXQ7"/>
<feature type="transmembrane region" description="Helical" evidence="1">
    <location>
        <begin position="197"/>
        <end position="221"/>
    </location>
</feature>
<keyword evidence="1" id="KW-0812">Transmembrane</keyword>
<sequence length="412" mass="45713">MISSPESGSGSDNQKLDFDFEPTEITKKEIVPNEEVKKPRKYMYIIFALGAGLFYATQNLVLQVVYAFDENKNRGFRIEILLPVFVGYFITAFSIHMSLAYQTKQKYGSYWVKEASSYLRCSEQIRINLKNNGSSAGEKLGYSENIQSHHQSDLSMTKNTISINKSTIALVLLRSMVMLTAYFVHMAAFYTSQRAQINFSLIINIYALCPFLNSIMFYLLFKETVKKIHIIGMIIIFAAIVITSLSQDTSHHNNSNSDDVEPMSIMVPIGLAALNTNMFVASNVFARFMQVKQILSSKQNTADCCLIQATIIAIIFVFMVDDLSARTFFGVSGASLLSSSAIFLLNEALVHGKAGPASALVEIQSAFLLLQEVIFLGKIPNHLQLIGFFLGLAGGSFIAFQKPKSQNNAGAH</sequence>
<dbReference type="SUPFAM" id="SSF103481">
    <property type="entry name" value="Multidrug resistance efflux transporter EmrE"/>
    <property type="match status" value="2"/>
</dbReference>
<evidence type="ECO:0008006" key="4">
    <source>
        <dbReference type="Google" id="ProtNLM"/>
    </source>
</evidence>
<evidence type="ECO:0000313" key="3">
    <source>
        <dbReference type="Proteomes" id="UP000039865"/>
    </source>
</evidence>
<accession>A0A077ZXQ7</accession>
<dbReference type="EMBL" id="CCKQ01003569">
    <property type="protein sequence ID" value="CDW74701.1"/>
    <property type="molecule type" value="Genomic_DNA"/>
</dbReference>
<dbReference type="InterPro" id="IPR037185">
    <property type="entry name" value="EmrE-like"/>
</dbReference>
<organism evidence="2 3">
    <name type="scientific">Stylonychia lemnae</name>
    <name type="common">Ciliate</name>
    <dbReference type="NCBI Taxonomy" id="5949"/>
    <lineage>
        <taxon>Eukaryota</taxon>
        <taxon>Sar</taxon>
        <taxon>Alveolata</taxon>
        <taxon>Ciliophora</taxon>
        <taxon>Intramacronucleata</taxon>
        <taxon>Spirotrichea</taxon>
        <taxon>Stichotrichia</taxon>
        <taxon>Sporadotrichida</taxon>
        <taxon>Oxytrichidae</taxon>
        <taxon>Stylonychinae</taxon>
        <taxon>Stylonychia</taxon>
    </lineage>
</organism>
<name>A0A077ZXQ7_STYLE</name>
<feature type="transmembrane region" description="Helical" evidence="1">
    <location>
        <begin position="80"/>
        <end position="101"/>
    </location>
</feature>
<proteinExistence type="predicted"/>
<evidence type="ECO:0000313" key="2">
    <source>
        <dbReference type="EMBL" id="CDW74701.1"/>
    </source>
</evidence>
<feature type="transmembrane region" description="Helical" evidence="1">
    <location>
        <begin position="265"/>
        <end position="289"/>
    </location>
</feature>
<evidence type="ECO:0000256" key="1">
    <source>
        <dbReference type="SAM" id="Phobius"/>
    </source>
</evidence>
<feature type="transmembrane region" description="Helical" evidence="1">
    <location>
        <begin position="42"/>
        <end position="68"/>
    </location>
</feature>
<keyword evidence="1" id="KW-1133">Transmembrane helix</keyword>
<dbReference type="InParanoid" id="A0A077ZXQ7"/>
<keyword evidence="1" id="KW-0472">Membrane</keyword>
<gene>
    <name evidence="2" type="primary">Contig7317.g7816</name>
    <name evidence="2" type="ORF">STYLEM_3683</name>
</gene>
<dbReference type="Proteomes" id="UP000039865">
    <property type="component" value="Unassembled WGS sequence"/>
</dbReference>
<feature type="transmembrane region" description="Helical" evidence="1">
    <location>
        <begin position="228"/>
        <end position="245"/>
    </location>
</feature>
<dbReference type="OrthoDB" id="10617643at2759"/>
<feature type="transmembrane region" description="Helical" evidence="1">
    <location>
        <begin position="168"/>
        <end position="191"/>
    </location>
</feature>
<feature type="transmembrane region" description="Helical" evidence="1">
    <location>
        <begin position="301"/>
        <end position="320"/>
    </location>
</feature>
<reference evidence="2 3" key="1">
    <citation type="submission" date="2014-06" db="EMBL/GenBank/DDBJ databases">
        <authorList>
            <person name="Swart Estienne"/>
        </authorList>
    </citation>
    <scope>NUCLEOTIDE SEQUENCE [LARGE SCALE GENOMIC DNA]</scope>
    <source>
        <strain evidence="2 3">130c</strain>
    </source>
</reference>
<protein>
    <recommendedName>
        <fullName evidence="4">EamA domain-containing protein</fullName>
    </recommendedName>
</protein>
<feature type="transmembrane region" description="Helical" evidence="1">
    <location>
        <begin position="382"/>
        <end position="400"/>
    </location>
</feature>
<keyword evidence="3" id="KW-1185">Reference proteome</keyword>